<accession>A0A1U9XEW9</accession>
<protein>
    <submittedName>
        <fullName evidence="1">Uncharacterized protein</fullName>
    </submittedName>
</protein>
<dbReference type="EMBL" id="KY075650">
    <property type="protein sequence ID" value="AQZ20013.1"/>
    <property type="molecule type" value="Genomic_DNA"/>
</dbReference>
<organism evidence="1">
    <name type="scientific">Escherichia coli</name>
    <dbReference type="NCBI Taxonomy" id="562"/>
    <lineage>
        <taxon>Bacteria</taxon>
        <taxon>Pseudomonadati</taxon>
        <taxon>Pseudomonadota</taxon>
        <taxon>Gammaproteobacteria</taxon>
        <taxon>Enterobacterales</taxon>
        <taxon>Enterobacteriaceae</taxon>
        <taxon>Escherichia</taxon>
    </lineage>
</organism>
<name>A0A1U9XEW9_ECOLX</name>
<evidence type="ECO:0000313" key="1">
    <source>
        <dbReference type="EMBL" id="AQZ20013.1"/>
    </source>
</evidence>
<proteinExistence type="predicted"/>
<keyword evidence="1" id="KW-0614">Plasmid</keyword>
<gene>
    <name evidence="1" type="ORF">17-2_00063</name>
</gene>
<geneLocation type="plasmid" evidence="1">
    <name>pGD17-2</name>
</geneLocation>
<reference evidence="1" key="1">
    <citation type="submission" date="2016-10" db="EMBL/GenBank/DDBJ databases">
        <authorList>
            <person name="Sun J."/>
        </authorList>
    </citation>
    <scope>NUCLEOTIDE SEQUENCE</scope>
    <source>
        <strain evidence="1">GD17</strain>
        <plasmid evidence="1">pGD17-2</plasmid>
    </source>
</reference>
<sequence>MLKTRRSKRTFSPGLNLEAIEQVVKYQLDVRPAE</sequence>
<dbReference type="AlphaFoldDB" id="A0A1U9XEW9"/>